<feature type="region of interest" description="Disordered" evidence="1">
    <location>
        <begin position="54"/>
        <end position="80"/>
    </location>
</feature>
<evidence type="ECO:0000313" key="2">
    <source>
        <dbReference type="EMBL" id="CAL1273545.1"/>
    </source>
</evidence>
<keyword evidence="3" id="KW-1185">Reference proteome</keyword>
<accession>A0AAV1ZNS9</accession>
<sequence>MMLRQHEQSHLSKVQSSGELHQLINQVTISSTWKAKQNFNEWIYTIEIYQPRNSVYGQHNKSPSGKPIENRRTGQIPDRKLSVLAQNKSFSVSGVTEP</sequence>
<feature type="compositionally biased region" description="Polar residues" evidence="1">
    <location>
        <begin position="54"/>
        <end position="63"/>
    </location>
</feature>
<evidence type="ECO:0000313" key="3">
    <source>
        <dbReference type="Proteomes" id="UP001497382"/>
    </source>
</evidence>
<proteinExistence type="predicted"/>
<organism evidence="2 3">
    <name type="scientific">Larinioides sclopetarius</name>
    <dbReference type="NCBI Taxonomy" id="280406"/>
    <lineage>
        <taxon>Eukaryota</taxon>
        <taxon>Metazoa</taxon>
        <taxon>Ecdysozoa</taxon>
        <taxon>Arthropoda</taxon>
        <taxon>Chelicerata</taxon>
        <taxon>Arachnida</taxon>
        <taxon>Araneae</taxon>
        <taxon>Araneomorphae</taxon>
        <taxon>Entelegynae</taxon>
        <taxon>Araneoidea</taxon>
        <taxon>Araneidae</taxon>
        <taxon>Larinioides</taxon>
    </lineage>
</organism>
<dbReference type="Proteomes" id="UP001497382">
    <property type="component" value="Unassembled WGS sequence"/>
</dbReference>
<feature type="compositionally biased region" description="Basic and acidic residues" evidence="1">
    <location>
        <begin position="68"/>
        <end position="80"/>
    </location>
</feature>
<evidence type="ECO:0000256" key="1">
    <source>
        <dbReference type="SAM" id="MobiDB-lite"/>
    </source>
</evidence>
<name>A0AAV1ZNS9_9ARAC</name>
<dbReference type="AlphaFoldDB" id="A0AAV1ZNS9"/>
<comment type="caution">
    <text evidence="2">The sequence shown here is derived from an EMBL/GenBank/DDBJ whole genome shotgun (WGS) entry which is preliminary data.</text>
</comment>
<reference evidence="2 3" key="1">
    <citation type="submission" date="2024-04" db="EMBL/GenBank/DDBJ databases">
        <authorList>
            <person name="Rising A."/>
            <person name="Reimegard J."/>
            <person name="Sonavane S."/>
            <person name="Akerstrom W."/>
            <person name="Nylinder S."/>
            <person name="Hedman E."/>
            <person name="Kallberg Y."/>
        </authorList>
    </citation>
    <scope>NUCLEOTIDE SEQUENCE [LARGE SCALE GENOMIC DNA]</scope>
</reference>
<protein>
    <submittedName>
        <fullName evidence="2">Uncharacterized protein</fullName>
    </submittedName>
</protein>
<gene>
    <name evidence="2" type="ORF">LARSCL_LOCUS6953</name>
</gene>
<dbReference type="EMBL" id="CAXIEN010000068">
    <property type="protein sequence ID" value="CAL1273545.1"/>
    <property type="molecule type" value="Genomic_DNA"/>
</dbReference>